<evidence type="ECO:0000313" key="2">
    <source>
        <dbReference type="Proteomes" id="UP000294847"/>
    </source>
</evidence>
<proteinExistence type="predicted"/>
<dbReference type="EMBL" id="CP034208">
    <property type="protein sequence ID" value="QBZ62755.1"/>
    <property type="molecule type" value="Genomic_DNA"/>
</dbReference>
<reference evidence="1 2" key="1">
    <citation type="journal article" date="2019" name="Mol. Biol. Evol.">
        <title>Blast fungal genomes show frequent chromosomal changes, gene gains and losses, and effector gene turnover.</title>
        <authorList>
            <person name="Gomez Luciano L.B."/>
            <person name="Jason Tsai I."/>
            <person name="Chuma I."/>
            <person name="Tosa Y."/>
            <person name="Chen Y.H."/>
            <person name="Li J.Y."/>
            <person name="Li M.Y."/>
            <person name="Jade Lu M.Y."/>
            <person name="Nakayashiki H."/>
            <person name="Li W.H."/>
        </authorList>
    </citation>
    <scope>NUCLEOTIDE SEQUENCE [LARGE SCALE GENOMIC DNA]</scope>
    <source>
        <strain evidence="1">MZ5-1-6</strain>
    </source>
</reference>
<protein>
    <submittedName>
        <fullName evidence="1">Uncharacterized protein</fullName>
    </submittedName>
</protein>
<name>A0A4P7NKV9_PYROR</name>
<sequence length="39" mass="4132">MSKKICDHNATACGCTEMVEGNVKYCTRCGKGECGQSTS</sequence>
<organism evidence="1 2">
    <name type="scientific">Pyricularia oryzae</name>
    <name type="common">Rice blast fungus</name>
    <name type="synonym">Magnaporthe oryzae</name>
    <dbReference type="NCBI Taxonomy" id="318829"/>
    <lineage>
        <taxon>Eukaryota</taxon>
        <taxon>Fungi</taxon>
        <taxon>Dikarya</taxon>
        <taxon>Ascomycota</taxon>
        <taxon>Pezizomycotina</taxon>
        <taxon>Sordariomycetes</taxon>
        <taxon>Sordariomycetidae</taxon>
        <taxon>Magnaporthales</taxon>
        <taxon>Pyriculariaceae</taxon>
        <taxon>Pyricularia</taxon>
    </lineage>
</organism>
<evidence type="ECO:0000313" key="1">
    <source>
        <dbReference type="EMBL" id="QBZ62755.1"/>
    </source>
</evidence>
<gene>
    <name evidence="1" type="ORF">PoMZ_11642</name>
</gene>
<accession>A0A4P7NKV9</accession>
<dbReference type="Proteomes" id="UP000294847">
    <property type="component" value="Chromosome 5"/>
</dbReference>
<dbReference type="AlphaFoldDB" id="A0A4P7NKV9"/>